<reference evidence="1" key="2">
    <citation type="submission" date="2020-09" db="EMBL/GenBank/DDBJ databases">
        <authorList>
            <person name="Sun Q."/>
            <person name="Zhou Y."/>
        </authorList>
    </citation>
    <scope>NUCLEOTIDE SEQUENCE</scope>
    <source>
        <strain evidence="1">CGMCC 1.12153</strain>
    </source>
</reference>
<dbReference type="AlphaFoldDB" id="A0A917BAL3"/>
<dbReference type="RefSeq" id="WP_188378810.1">
    <property type="nucleotide sequence ID" value="NZ_BMEL01000004.1"/>
</dbReference>
<evidence type="ECO:0000313" key="2">
    <source>
        <dbReference type="Proteomes" id="UP000660110"/>
    </source>
</evidence>
<proteinExistence type="predicted"/>
<name>A0A917BAL3_HALAA</name>
<reference evidence="1" key="1">
    <citation type="journal article" date="2014" name="Int. J. Syst. Evol. Microbiol.">
        <title>Complete genome sequence of Corynebacterium casei LMG S-19264T (=DSM 44701T), isolated from a smear-ripened cheese.</title>
        <authorList>
            <consortium name="US DOE Joint Genome Institute (JGI-PGF)"/>
            <person name="Walter F."/>
            <person name="Albersmeier A."/>
            <person name="Kalinowski J."/>
            <person name="Ruckert C."/>
        </authorList>
    </citation>
    <scope>NUCLEOTIDE SEQUENCE</scope>
    <source>
        <strain evidence="1">CGMCC 1.12153</strain>
    </source>
</reference>
<dbReference type="EMBL" id="BMEL01000004">
    <property type="protein sequence ID" value="GGF32946.1"/>
    <property type="molecule type" value="Genomic_DNA"/>
</dbReference>
<organism evidence="1 2">
    <name type="scientific">Halobacillus andaensis</name>
    <dbReference type="NCBI Taxonomy" id="1176239"/>
    <lineage>
        <taxon>Bacteria</taxon>
        <taxon>Bacillati</taxon>
        <taxon>Bacillota</taxon>
        <taxon>Bacilli</taxon>
        <taxon>Bacillales</taxon>
        <taxon>Bacillaceae</taxon>
        <taxon>Halobacillus</taxon>
    </lineage>
</organism>
<evidence type="ECO:0008006" key="3">
    <source>
        <dbReference type="Google" id="ProtNLM"/>
    </source>
</evidence>
<sequence length="250" mass="30112">MGSLRKHEEQFLHEHFRYFLEVEDEVFESINGERLKTKTGVQQTIDYIHAYMKSEFLLTSASILSKRYSYYIATVPIAMMTLFNKSPNMKLENIKLVRTNEEQKWFPKLDLISKEVSEPGELNRNKWLRNELTNLFTQHVRPLFLHINQLTRLSMDVMWENIAIYMFRFYERELVQWYDRETVRKLQEDFYLIVEQLPGEAFGEKTNPFTYFIKQPVLETGARQRKCCCLSYKLYEDSNYCKVCPHLHNQ</sequence>
<dbReference type="Proteomes" id="UP000660110">
    <property type="component" value="Unassembled WGS sequence"/>
</dbReference>
<gene>
    <name evidence="1" type="ORF">GCM10010954_35150</name>
</gene>
<keyword evidence="2" id="KW-1185">Reference proteome</keyword>
<protein>
    <recommendedName>
        <fullName evidence="3">Aerobactin siderophore biosynthesis IucA/IucC-like C-terminal domain-containing protein</fullName>
    </recommendedName>
</protein>
<evidence type="ECO:0000313" key="1">
    <source>
        <dbReference type="EMBL" id="GGF32946.1"/>
    </source>
</evidence>
<accession>A0A917BAL3</accession>
<comment type="caution">
    <text evidence="1">The sequence shown here is derived from an EMBL/GenBank/DDBJ whole genome shotgun (WGS) entry which is preliminary data.</text>
</comment>